<evidence type="ECO:0000313" key="2">
    <source>
        <dbReference type="Proteomes" id="UP001497680"/>
    </source>
</evidence>
<gene>
    <name evidence="1" type="ORF">F4821DRAFT_243307</name>
</gene>
<proteinExistence type="predicted"/>
<accession>A0ACC0CUW9</accession>
<dbReference type="EMBL" id="MU394340">
    <property type="protein sequence ID" value="KAI6084249.1"/>
    <property type="molecule type" value="Genomic_DNA"/>
</dbReference>
<name>A0ACC0CUW9_9PEZI</name>
<reference evidence="1 2" key="1">
    <citation type="journal article" date="2022" name="New Phytol.">
        <title>Ecological generalism drives hyperdiversity of secondary metabolite gene clusters in xylarialean endophytes.</title>
        <authorList>
            <person name="Franco M.E.E."/>
            <person name="Wisecaver J.H."/>
            <person name="Arnold A.E."/>
            <person name="Ju Y.M."/>
            <person name="Slot J.C."/>
            <person name="Ahrendt S."/>
            <person name="Moore L.P."/>
            <person name="Eastman K.E."/>
            <person name="Scott K."/>
            <person name="Konkel Z."/>
            <person name="Mondo S.J."/>
            <person name="Kuo A."/>
            <person name="Hayes R.D."/>
            <person name="Haridas S."/>
            <person name="Andreopoulos B."/>
            <person name="Riley R."/>
            <person name="LaButti K."/>
            <person name="Pangilinan J."/>
            <person name="Lipzen A."/>
            <person name="Amirebrahimi M."/>
            <person name="Yan J."/>
            <person name="Adam C."/>
            <person name="Keymanesh K."/>
            <person name="Ng V."/>
            <person name="Louie K."/>
            <person name="Northen T."/>
            <person name="Drula E."/>
            <person name="Henrissat B."/>
            <person name="Hsieh H.M."/>
            <person name="Youens-Clark K."/>
            <person name="Lutzoni F."/>
            <person name="Miadlikowska J."/>
            <person name="Eastwood D.C."/>
            <person name="Hamelin R.C."/>
            <person name="Grigoriev I.V."/>
            <person name="U'Ren J.M."/>
        </authorList>
    </citation>
    <scope>NUCLEOTIDE SEQUENCE [LARGE SCALE GENOMIC DNA]</scope>
    <source>
        <strain evidence="1 2">ER1909</strain>
    </source>
</reference>
<keyword evidence="2" id="KW-1185">Reference proteome</keyword>
<evidence type="ECO:0000313" key="1">
    <source>
        <dbReference type="EMBL" id="KAI6084249.1"/>
    </source>
</evidence>
<organism evidence="1 2">
    <name type="scientific">Hypoxylon rubiginosum</name>
    <dbReference type="NCBI Taxonomy" id="110542"/>
    <lineage>
        <taxon>Eukaryota</taxon>
        <taxon>Fungi</taxon>
        <taxon>Dikarya</taxon>
        <taxon>Ascomycota</taxon>
        <taxon>Pezizomycotina</taxon>
        <taxon>Sordariomycetes</taxon>
        <taxon>Xylariomycetidae</taxon>
        <taxon>Xylariales</taxon>
        <taxon>Hypoxylaceae</taxon>
        <taxon>Hypoxylon</taxon>
    </lineage>
</organism>
<dbReference type="Proteomes" id="UP001497680">
    <property type="component" value="Unassembled WGS sequence"/>
</dbReference>
<protein>
    <submittedName>
        <fullName evidence="1">Uncharacterized protein</fullName>
    </submittedName>
</protein>
<sequence>MPRDNDTPTIRSSLPTGWAVTVITMLYYDSWGIPSHIPYTGVSSLVAGLPCHSKRHEYGLTGCCHSGDPAHDPAQLSFSSGFLLSTIMPNVEAEFDFKTSFGRQPSLREFCHLETVHSKASFSYRSNRSALTTELIHSPDSVNHDNCNAHFFIRVRQFSTSTTIDRIMVKGTYRLLRKFRNCISFRLVNSSGYNILLFQPDFNIMKSTENTLVLTTKCLS</sequence>
<comment type="caution">
    <text evidence="1">The sequence shown here is derived from an EMBL/GenBank/DDBJ whole genome shotgun (WGS) entry which is preliminary data.</text>
</comment>